<protein>
    <submittedName>
        <fullName evidence="2">Helix-turn-helix domain-containing protein</fullName>
    </submittedName>
</protein>
<dbReference type="Proteomes" id="UP000501451">
    <property type="component" value="Chromosome"/>
</dbReference>
<name>A0A6G7K8T0_9LACT</name>
<keyword evidence="3" id="KW-1185">Reference proteome</keyword>
<proteinExistence type="predicted"/>
<dbReference type="EMBL" id="CP049740">
    <property type="protein sequence ID" value="QII81660.1"/>
    <property type="molecule type" value="Genomic_DNA"/>
</dbReference>
<accession>A0A6G7K8T0</accession>
<evidence type="ECO:0000313" key="2">
    <source>
        <dbReference type="EMBL" id="QII81660.1"/>
    </source>
</evidence>
<dbReference type="KEGG" id="jar:G7057_03650"/>
<evidence type="ECO:0000259" key="1">
    <source>
        <dbReference type="Pfam" id="PF12728"/>
    </source>
</evidence>
<dbReference type="Pfam" id="PF12728">
    <property type="entry name" value="HTH_17"/>
    <property type="match status" value="1"/>
</dbReference>
<dbReference type="AlphaFoldDB" id="A0A6G7K8T0"/>
<gene>
    <name evidence="2" type="ORF">G7057_03650</name>
</gene>
<dbReference type="InterPro" id="IPR041657">
    <property type="entry name" value="HTH_17"/>
</dbReference>
<reference evidence="2 3" key="1">
    <citation type="journal article" date="2017" name="Int. J. Syst. Evol. Microbiol.">
        <title>Jeotgalibaca porci sp. nov. and Jeotgalibaca arthritidis sp. nov., isolated from pigs, and emended description of the genus Jeotgalibaca.</title>
        <authorList>
            <person name="Zamora L."/>
            <person name="Perez-Sancho M."/>
            <person name="Dominguez L."/>
            <person name="Fernandez-Garayzabal J.F."/>
            <person name="Vela A.I."/>
        </authorList>
    </citation>
    <scope>NUCLEOTIDE SEQUENCE [LARGE SCALE GENOMIC DNA]</scope>
    <source>
        <strain evidence="2 3">CECT 9157</strain>
    </source>
</reference>
<dbReference type="RefSeq" id="WP_166161433.1">
    <property type="nucleotide sequence ID" value="NZ_CP049740.1"/>
</dbReference>
<feature type="domain" description="Helix-turn-helix" evidence="1">
    <location>
        <begin position="2"/>
        <end position="51"/>
    </location>
</feature>
<sequence length="76" mass="9241">MYLTIQETADYLDLPISEIHRLIREKQIRVLRLEDEIMIYREQFNLFLTEREKEKAALEDYLNTPVPEDIDIKDED</sequence>
<evidence type="ECO:0000313" key="3">
    <source>
        <dbReference type="Proteomes" id="UP000501451"/>
    </source>
</evidence>
<organism evidence="2 3">
    <name type="scientific">Jeotgalibaca arthritidis</name>
    <dbReference type="NCBI Taxonomy" id="1868794"/>
    <lineage>
        <taxon>Bacteria</taxon>
        <taxon>Bacillati</taxon>
        <taxon>Bacillota</taxon>
        <taxon>Bacilli</taxon>
        <taxon>Lactobacillales</taxon>
        <taxon>Carnobacteriaceae</taxon>
        <taxon>Jeotgalibaca</taxon>
    </lineage>
</organism>